<evidence type="ECO:0000313" key="3">
    <source>
        <dbReference type="Proteomes" id="UP000747542"/>
    </source>
</evidence>
<evidence type="ECO:0000313" key="2">
    <source>
        <dbReference type="EMBL" id="KAG7169126.1"/>
    </source>
</evidence>
<sequence length="410" mass="46060">MLYSRLTMSASTVNQETCPICCEDLDVSDVVELRQKGADGINSASVQRGDVVVSADEKVHITCRKRYNNPKDIENKKRKKVEPPKRSARVSSSPFNSQTDCLFCGTTVTPRGASFSYVKTDTFVQTILECCDSRSDEWAFTMKGRIEYYGCDLHAADCIYHHSCSGNFQSGLSIPLQFQNVPEAKRRKSGRPKNEDQEQAFMNVCSYLENNDEEQLTISHLREKMKEFLTNKDSEPYGNQYLKGQLKEQYGDNVHFVEGEGLYDIVTMREKTSQILRSYFNIQAKDEESQKQSIIETAAQLIKSDIKSNVPSLTDQYPSAKSLKLDSALSFVPDTLQMLLNGLFVGKETRRKVAGIGHAIVQADQPRAVVAPLQVGLAVQGDLPWNGDHSSTHPRAKEGSCHSKEKRYQL</sequence>
<comment type="caution">
    <text evidence="2">The sequence shown here is derived from an EMBL/GenBank/DDBJ whole genome shotgun (WGS) entry which is preliminary data.</text>
</comment>
<feature type="region of interest" description="Disordered" evidence="1">
    <location>
        <begin position="385"/>
        <end position="410"/>
    </location>
</feature>
<proteinExistence type="predicted"/>
<evidence type="ECO:0000256" key="1">
    <source>
        <dbReference type="SAM" id="MobiDB-lite"/>
    </source>
</evidence>
<keyword evidence="3" id="KW-1185">Reference proteome</keyword>
<feature type="region of interest" description="Disordered" evidence="1">
    <location>
        <begin position="73"/>
        <end position="93"/>
    </location>
</feature>
<name>A0A8J5K457_HOMAM</name>
<protein>
    <submittedName>
        <fullName evidence="2">Uncharacterized protein</fullName>
    </submittedName>
</protein>
<gene>
    <name evidence="2" type="ORF">Hamer_G022664</name>
</gene>
<organism evidence="2 3">
    <name type="scientific">Homarus americanus</name>
    <name type="common">American lobster</name>
    <dbReference type="NCBI Taxonomy" id="6706"/>
    <lineage>
        <taxon>Eukaryota</taxon>
        <taxon>Metazoa</taxon>
        <taxon>Ecdysozoa</taxon>
        <taxon>Arthropoda</taxon>
        <taxon>Crustacea</taxon>
        <taxon>Multicrustacea</taxon>
        <taxon>Malacostraca</taxon>
        <taxon>Eumalacostraca</taxon>
        <taxon>Eucarida</taxon>
        <taxon>Decapoda</taxon>
        <taxon>Pleocyemata</taxon>
        <taxon>Astacidea</taxon>
        <taxon>Nephropoidea</taxon>
        <taxon>Nephropidae</taxon>
        <taxon>Homarus</taxon>
    </lineage>
</organism>
<feature type="compositionally biased region" description="Basic and acidic residues" evidence="1">
    <location>
        <begin position="73"/>
        <end position="85"/>
    </location>
</feature>
<dbReference type="AlphaFoldDB" id="A0A8J5K457"/>
<accession>A0A8J5K457</accession>
<feature type="compositionally biased region" description="Basic and acidic residues" evidence="1">
    <location>
        <begin position="395"/>
        <end position="410"/>
    </location>
</feature>
<dbReference type="Proteomes" id="UP000747542">
    <property type="component" value="Unassembled WGS sequence"/>
</dbReference>
<dbReference type="EMBL" id="JAHLQT010018361">
    <property type="protein sequence ID" value="KAG7169126.1"/>
    <property type="molecule type" value="Genomic_DNA"/>
</dbReference>
<reference evidence="2" key="1">
    <citation type="journal article" date="2021" name="Sci. Adv.">
        <title>The American lobster genome reveals insights on longevity, neural, and immune adaptations.</title>
        <authorList>
            <person name="Polinski J.M."/>
            <person name="Zimin A.V."/>
            <person name="Clark K.F."/>
            <person name="Kohn A.B."/>
            <person name="Sadowski N."/>
            <person name="Timp W."/>
            <person name="Ptitsyn A."/>
            <person name="Khanna P."/>
            <person name="Romanova D.Y."/>
            <person name="Williams P."/>
            <person name="Greenwood S.J."/>
            <person name="Moroz L.L."/>
            <person name="Walt D.R."/>
            <person name="Bodnar A.G."/>
        </authorList>
    </citation>
    <scope>NUCLEOTIDE SEQUENCE</scope>
    <source>
        <strain evidence="2">GMGI-L3</strain>
    </source>
</reference>